<accession>A0AAD3S080</accession>
<dbReference type="EMBL" id="BSYO01000003">
    <property type="protein sequence ID" value="GMH01970.1"/>
    <property type="molecule type" value="Genomic_DNA"/>
</dbReference>
<evidence type="ECO:0000313" key="1">
    <source>
        <dbReference type="EMBL" id="GMH01970.1"/>
    </source>
</evidence>
<gene>
    <name evidence="1" type="ORF">Nepgr_003809</name>
</gene>
<organism evidence="1 2">
    <name type="scientific">Nepenthes gracilis</name>
    <name type="common">Slender pitcher plant</name>
    <dbReference type="NCBI Taxonomy" id="150966"/>
    <lineage>
        <taxon>Eukaryota</taxon>
        <taxon>Viridiplantae</taxon>
        <taxon>Streptophyta</taxon>
        <taxon>Embryophyta</taxon>
        <taxon>Tracheophyta</taxon>
        <taxon>Spermatophyta</taxon>
        <taxon>Magnoliopsida</taxon>
        <taxon>eudicotyledons</taxon>
        <taxon>Gunneridae</taxon>
        <taxon>Pentapetalae</taxon>
        <taxon>Caryophyllales</taxon>
        <taxon>Nepenthaceae</taxon>
        <taxon>Nepenthes</taxon>
    </lineage>
</organism>
<comment type="caution">
    <text evidence="1">The sequence shown here is derived from an EMBL/GenBank/DDBJ whole genome shotgun (WGS) entry which is preliminary data.</text>
</comment>
<evidence type="ECO:0000313" key="2">
    <source>
        <dbReference type="Proteomes" id="UP001279734"/>
    </source>
</evidence>
<name>A0AAD3S080_NEPGR</name>
<protein>
    <submittedName>
        <fullName evidence="1">Uncharacterized protein</fullName>
    </submittedName>
</protein>
<sequence length="73" mass="7839">MMPAGNIGPTVVAEDAQTWKKLKASTVPLSGAEIMDCEMEAQPRVSKEGPPARRPYSLEMVVSTVHDQRVGTG</sequence>
<dbReference type="Proteomes" id="UP001279734">
    <property type="component" value="Unassembled WGS sequence"/>
</dbReference>
<proteinExistence type="predicted"/>
<dbReference type="AlphaFoldDB" id="A0AAD3S080"/>
<keyword evidence="2" id="KW-1185">Reference proteome</keyword>
<reference evidence="1" key="1">
    <citation type="submission" date="2023-05" db="EMBL/GenBank/DDBJ databases">
        <title>Nepenthes gracilis genome sequencing.</title>
        <authorList>
            <person name="Fukushima K."/>
        </authorList>
    </citation>
    <scope>NUCLEOTIDE SEQUENCE</scope>
    <source>
        <strain evidence="1">SING2019-196</strain>
    </source>
</reference>